<dbReference type="Gene3D" id="3.50.50.60">
    <property type="entry name" value="FAD/NAD(P)-binding domain"/>
    <property type="match status" value="2"/>
</dbReference>
<keyword evidence="5" id="KW-0560">Oxidoreductase</keyword>
<accession>A0A5S4YNA2</accession>
<comment type="similarity">
    <text evidence="2">Belongs to the GMC oxidoreductase family.</text>
</comment>
<dbReference type="AlphaFoldDB" id="A0A5S4YNA2"/>
<evidence type="ECO:0000256" key="3">
    <source>
        <dbReference type="ARBA" id="ARBA00022630"/>
    </source>
</evidence>
<dbReference type="GO" id="GO:0016614">
    <property type="term" value="F:oxidoreductase activity, acting on CH-OH group of donors"/>
    <property type="evidence" value="ECO:0007669"/>
    <property type="project" value="InterPro"/>
</dbReference>
<dbReference type="EMBL" id="VSTH01000047">
    <property type="protein sequence ID" value="TYO65896.1"/>
    <property type="molecule type" value="Genomic_DNA"/>
</dbReference>
<proteinExistence type="inferred from homology"/>
<feature type="domain" description="Glucose-methanol-choline oxidoreductase C-terminal" evidence="6">
    <location>
        <begin position="485"/>
        <end position="584"/>
    </location>
</feature>
<dbReference type="GO" id="GO:0016787">
    <property type="term" value="F:hydrolase activity"/>
    <property type="evidence" value="ECO:0007669"/>
    <property type="project" value="InterPro"/>
</dbReference>
<evidence type="ECO:0000256" key="5">
    <source>
        <dbReference type="ARBA" id="ARBA00023002"/>
    </source>
</evidence>
<dbReference type="PANTHER" id="PTHR42784">
    <property type="entry name" value="PYRANOSE 2-OXIDASE"/>
    <property type="match status" value="1"/>
</dbReference>
<protein>
    <submittedName>
        <fullName evidence="8">DUF1080 domain-containing protein</fullName>
    </submittedName>
</protein>
<evidence type="ECO:0000259" key="7">
    <source>
        <dbReference type="Pfam" id="PF06439"/>
    </source>
</evidence>
<keyword evidence="9" id="KW-1185">Reference proteome</keyword>
<dbReference type="InterPro" id="IPR010496">
    <property type="entry name" value="AL/BT2_dom"/>
</dbReference>
<name>A0A5S4YNA2_9BRAD</name>
<evidence type="ECO:0000259" key="6">
    <source>
        <dbReference type="Pfam" id="PF05199"/>
    </source>
</evidence>
<evidence type="ECO:0000256" key="1">
    <source>
        <dbReference type="ARBA" id="ARBA00001974"/>
    </source>
</evidence>
<evidence type="ECO:0000256" key="2">
    <source>
        <dbReference type="ARBA" id="ARBA00010790"/>
    </source>
</evidence>
<comment type="cofactor">
    <cofactor evidence="1">
        <name>FAD</name>
        <dbReference type="ChEBI" id="CHEBI:57692"/>
    </cofactor>
</comment>
<evidence type="ECO:0000313" key="9">
    <source>
        <dbReference type="Proteomes" id="UP000324797"/>
    </source>
</evidence>
<evidence type="ECO:0000256" key="4">
    <source>
        <dbReference type="ARBA" id="ARBA00022827"/>
    </source>
</evidence>
<comment type="caution">
    <text evidence="8">The sequence shown here is derived from an EMBL/GenBank/DDBJ whole genome shotgun (WGS) entry which is preliminary data.</text>
</comment>
<dbReference type="InterPro" id="IPR007867">
    <property type="entry name" value="GMC_OxRtase_C"/>
</dbReference>
<reference evidence="8 9" key="1">
    <citation type="submission" date="2019-08" db="EMBL/GenBank/DDBJ databases">
        <title>Bradyrhizobium hipponensis sp. nov., a rhizobium isolated from a Lupinus angustifolius root nodule in Tunisia.</title>
        <authorList>
            <person name="Off K."/>
            <person name="Rejili M."/>
            <person name="Mars M."/>
            <person name="Brachmann A."/>
            <person name="Marin M."/>
        </authorList>
    </citation>
    <scope>NUCLEOTIDE SEQUENCE [LARGE SCALE GENOMIC DNA]</scope>
    <source>
        <strain evidence="9">aSej3</strain>
    </source>
</reference>
<keyword evidence="4" id="KW-0274">FAD</keyword>
<keyword evidence="3" id="KW-0285">Flavoprotein</keyword>
<evidence type="ECO:0000313" key="8">
    <source>
        <dbReference type="EMBL" id="TYO65896.1"/>
    </source>
</evidence>
<dbReference type="RefSeq" id="WP_148740017.1">
    <property type="nucleotide sequence ID" value="NZ_VSTH01000047.1"/>
</dbReference>
<gene>
    <name evidence="8" type="ORF">FXV83_14570</name>
</gene>
<dbReference type="Pfam" id="PF05199">
    <property type="entry name" value="GMC_oxred_C"/>
    <property type="match status" value="1"/>
</dbReference>
<dbReference type="Proteomes" id="UP000324797">
    <property type="component" value="Unassembled WGS sequence"/>
</dbReference>
<dbReference type="Gene3D" id="2.60.120.560">
    <property type="entry name" value="Exo-inulinase, domain 1"/>
    <property type="match status" value="1"/>
</dbReference>
<feature type="domain" description="3-keto-alpha-glucoside-1,2-lyase/3-keto-2-hydroxy-glucal hydratase" evidence="7">
    <location>
        <begin position="610"/>
        <end position="787"/>
    </location>
</feature>
<sequence length="802" mass="86995">MLTFLRQDPSIQVDIQDTEFARDLLGRYVCSTFDEAVNSGGRPFDVVVIGAGMFGAYVASKTYRAGADQNLRVLLLDAGGYFAPTHVQNMPHLGLNAPDTALVTRNDQDPRARNGVWGIPWHSNEPFTGLAYCPGGRSLFWGGWAPRLMPADLAAWPKDARDFLTANYPDVEFEIGVQDKADYLSGPLNTAINAQLQAVATSSNPIMPDVTLDAVDEAPIAVQASSPGPGLFSFDKFSSGPMLLESIRDDITKRWTLNDNSRRRFFLVPRCHVIRLQTSGGRVTGIDLTYNGQFRSLSVPTNLSPDCQIIVAAGTIESTRLAIESFPVTRGAYSMGANFMAHLRTNLTVRVKRSALGLGAATTLEQGGAIVRGEITNPDGSKRRYHIQVLASAEKGQNPEATMWTMVPDIDLLRNLLSNEDPDWVAIVFRGLGEMDGDKRAGPGGATSFVNLTNAADPLQNDGMSARAWVNFTPTSNDYAAWGKLAVAAVRLAGRLAKSAGDVQYLYNGGWQSAPPPDPFATTKDQLGNTHHEAGTLWMGDDPATSITDSSGRFHHISNAYVAGPALFPTVGSANPSLTGLTLARRTSAAVVAALAPTPLARFKPLYAGSLADWQMSGGGSFLQVYDILESVGGPGLLWYTRESFSDFVLEFEWQSANRTDNSGVFIRVPNLNSSNPGDWMAAIDQSYEIQIDPRGYNSEKNMENDPLRSTGAIYNLNAPIRTDVAKGPWQWNTFLIEAVGSRIKVTLNGVLVNDFTDPKPRSLRGHIALQNHHDGSKVQFRNIRIKAVVPGVTDLPLPRVA</sequence>
<dbReference type="SUPFAM" id="SSF51905">
    <property type="entry name" value="FAD/NAD(P)-binding domain"/>
    <property type="match status" value="1"/>
</dbReference>
<organism evidence="8 9">
    <name type="scientific">Bradyrhizobium hipponense</name>
    <dbReference type="NCBI Taxonomy" id="2605638"/>
    <lineage>
        <taxon>Bacteria</taxon>
        <taxon>Pseudomonadati</taxon>
        <taxon>Pseudomonadota</taxon>
        <taxon>Alphaproteobacteria</taxon>
        <taxon>Hyphomicrobiales</taxon>
        <taxon>Nitrobacteraceae</taxon>
        <taxon>Bradyrhizobium</taxon>
    </lineage>
</organism>
<dbReference type="PANTHER" id="PTHR42784:SF1">
    <property type="entry name" value="PYRANOSE 2-OXIDASE"/>
    <property type="match status" value="1"/>
</dbReference>
<dbReference type="Pfam" id="PF06439">
    <property type="entry name" value="3keto-disac_hyd"/>
    <property type="match status" value="1"/>
</dbReference>
<dbReference type="InterPro" id="IPR036188">
    <property type="entry name" value="FAD/NAD-bd_sf"/>
</dbReference>
<dbReference type="InterPro" id="IPR051473">
    <property type="entry name" value="P2Ox-like"/>
</dbReference>